<feature type="region of interest" description="Disordered" evidence="1">
    <location>
        <begin position="1194"/>
        <end position="1272"/>
    </location>
</feature>
<comment type="caution">
    <text evidence="2">The sequence shown here is derived from an EMBL/GenBank/DDBJ whole genome shotgun (WGS) entry which is preliminary data.</text>
</comment>
<proteinExistence type="predicted"/>
<keyword evidence="3" id="KW-1185">Reference proteome</keyword>
<dbReference type="InterPro" id="IPR016024">
    <property type="entry name" value="ARM-type_fold"/>
</dbReference>
<evidence type="ECO:0000256" key="1">
    <source>
        <dbReference type="SAM" id="MobiDB-lite"/>
    </source>
</evidence>
<evidence type="ECO:0000313" key="2">
    <source>
        <dbReference type="EMBL" id="KAJ3509179.1"/>
    </source>
</evidence>
<dbReference type="OrthoDB" id="2591260at2759"/>
<organism evidence="2 3">
    <name type="scientific">Agrocybe chaxingu</name>
    <dbReference type="NCBI Taxonomy" id="84603"/>
    <lineage>
        <taxon>Eukaryota</taxon>
        <taxon>Fungi</taxon>
        <taxon>Dikarya</taxon>
        <taxon>Basidiomycota</taxon>
        <taxon>Agaricomycotina</taxon>
        <taxon>Agaricomycetes</taxon>
        <taxon>Agaricomycetidae</taxon>
        <taxon>Agaricales</taxon>
        <taxon>Agaricineae</taxon>
        <taxon>Strophariaceae</taxon>
        <taxon>Agrocybe</taxon>
    </lineage>
</organism>
<feature type="compositionally biased region" description="Acidic residues" evidence="1">
    <location>
        <begin position="498"/>
        <end position="508"/>
    </location>
</feature>
<feature type="region of interest" description="Disordered" evidence="1">
    <location>
        <begin position="40"/>
        <end position="61"/>
    </location>
</feature>
<feature type="compositionally biased region" description="Polar residues" evidence="1">
    <location>
        <begin position="1"/>
        <end position="10"/>
    </location>
</feature>
<feature type="compositionally biased region" description="Basic and acidic residues" evidence="1">
    <location>
        <begin position="11"/>
        <end position="20"/>
    </location>
</feature>
<sequence>MTLLTPPSSSHRSDKDKENKFLLPIAGPSTRTVAWASKNSFHLLSTPPKPPPPSKQQPQAPKSILKKSNLNAFLSLPVDTSKEREVTPEPSDPLVNLYYLNHPVEKILSTTNEDGKESLGKLIEGYNVLAARLRASVSDATDADASWPLFQPLRKNAPALVSAIIRDLGRALVDPLAGAPASEEECLPQFTLPSPQSSPAKKKGGMTAEQVKYARDLCTTCHSVIRLLNVVLSLPAIYTVFQEKQLRQILTAILAIPLADSLPTPNSRKTCALAIGLIQGQRLPAEVLQPAADRIAYALRRGLDGELGKEGKKGSANDGLKAIHDLCAYLPGVFLPAFTPLLPSILSNLLAPTLVLRTQACHALGGFVLAATSIPLSSAHTIISSAIAAHITALPTPKKASDSPTKQTECQIVRTLRTTMTNADPTHVAQGPVWAICVLASFVVLLGSRVCTDSRANRIVSSLLSLGMRSKKSSVRALTCLAWRTMTWAYFQPPLPVESDEESEVDDEERAKSKNARQVHRKVMTSVVDCHAGIASIAALLRDESAVGDEPVRLSLSILQQMAAKAGSTCLEAVDAMGHIVSRPYADLYETEEGWDKNLLIPKGLFDAVPGLLTTEFKNLSGAVRPIFDNGVIVNDIRCLTREEMSKEWVFNGVIAAWRTALGALEMWDDAEVPANIVDVWSGLLKANVAHLQGLCSTSIFIFSEMSNSSSLDNDDDDVAISRFASSAIKHVTEILESPELNFRPKKIQTPSKSDTIPDSDDTILDIETEATCSNGELRLRVVESLWTAMRRIIPLSSLREAGETLLACIMRNDDSLLADNARLSGSAATEADEEGGQRARNAWVTLCVDIITVCDLEAVRVFWACEEDAPVRSQRGTWGWNWTKEFTNAVWKTFVQWWKRREGHWEGGVVLLGVPFTDRHAWTIGSDDFVLWENLLSFTSNKALDDGIDTCTVLDTTASFVSCFQTPGAVPDASTRLVDLLFSHLDAADMRDVPLNLLELASETMRATYPPEPRNKPVMMWLARSLMTVIEHCPKELCLRLLQSLQEGLCLWLGDECNVWTEDDILYDIVPLYQHILVSIQVLPSTLATLEALGSILASIFRTRVLPLAAEAFVAHWKLEYAQLPTPSTGWPEPIRHSLRSVGLLPAEVEEQAASSSAVCPSTPLAASFSLPPAPFPSIFIFMLLNSHTLAKQQARPPLADPVTSTATKALRRKSSTSSTSSSHSHRRVPLSPVQPRCSPLKRRRLNAKDEESDEEDKENLNTDTPSRINGPKLVSVAERIAQILKQPKSTPSPVANAKKRRLEEEKEEGVKETPVSAKRLKTKMRPRSGLVRKAVVPAAVAVPFPSVESAAEKREQDVFSGVHSRLMVPLPKRKREDGIIGVSVAPKVHSTSMDSRAIDNTPEDLDLTKVARLRRRDRRTAEEETYRERYRAE</sequence>
<name>A0A9W8K0R6_9AGAR</name>
<evidence type="ECO:0000313" key="3">
    <source>
        <dbReference type="Proteomes" id="UP001148786"/>
    </source>
</evidence>
<feature type="region of interest" description="Disordered" evidence="1">
    <location>
        <begin position="1414"/>
        <end position="1435"/>
    </location>
</feature>
<protein>
    <submittedName>
        <fullName evidence="2">Uncharacterized protein</fullName>
    </submittedName>
</protein>
<feature type="compositionally biased region" description="Basic and acidic residues" evidence="1">
    <location>
        <begin position="1421"/>
        <end position="1435"/>
    </location>
</feature>
<accession>A0A9W8K0R6</accession>
<dbReference type="Proteomes" id="UP001148786">
    <property type="component" value="Unassembled WGS sequence"/>
</dbReference>
<dbReference type="SUPFAM" id="SSF48371">
    <property type="entry name" value="ARM repeat"/>
    <property type="match status" value="1"/>
</dbReference>
<feature type="region of interest" description="Disordered" evidence="1">
    <location>
        <begin position="498"/>
        <end position="517"/>
    </location>
</feature>
<dbReference type="EMBL" id="JANKHO010000497">
    <property type="protein sequence ID" value="KAJ3509179.1"/>
    <property type="molecule type" value="Genomic_DNA"/>
</dbReference>
<reference evidence="2" key="1">
    <citation type="submission" date="2022-07" db="EMBL/GenBank/DDBJ databases">
        <title>Genome Sequence of Agrocybe chaxingu.</title>
        <authorList>
            <person name="Buettner E."/>
        </authorList>
    </citation>
    <scope>NUCLEOTIDE SEQUENCE</scope>
    <source>
        <strain evidence="2">MP-N11</strain>
    </source>
</reference>
<feature type="region of interest" description="Disordered" evidence="1">
    <location>
        <begin position="1"/>
        <end position="24"/>
    </location>
</feature>
<feature type="region of interest" description="Disordered" evidence="1">
    <location>
        <begin position="1290"/>
        <end position="1319"/>
    </location>
</feature>
<gene>
    <name evidence="2" type="ORF">NLJ89_g5360</name>
</gene>
<feature type="compositionally biased region" description="Basic and acidic residues" evidence="1">
    <location>
        <begin position="1303"/>
        <end position="1313"/>
    </location>
</feature>